<dbReference type="Pfam" id="PF00158">
    <property type="entry name" value="Sigma54_activat"/>
    <property type="match status" value="1"/>
</dbReference>
<keyword evidence="4" id="KW-0902">Two-component regulatory system</keyword>
<dbReference type="Pfam" id="PF00072">
    <property type="entry name" value="Response_reg"/>
    <property type="match status" value="1"/>
</dbReference>
<evidence type="ECO:0000256" key="4">
    <source>
        <dbReference type="ARBA" id="ARBA00023012"/>
    </source>
</evidence>
<dbReference type="InterPro" id="IPR011006">
    <property type="entry name" value="CheY-like_superfamily"/>
</dbReference>
<evidence type="ECO:0000256" key="6">
    <source>
        <dbReference type="ARBA" id="ARBA00023163"/>
    </source>
</evidence>
<dbReference type="Pfam" id="PF25601">
    <property type="entry name" value="AAA_lid_14"/>
    <property type="match status" value="1"/>
</dbReference>
<keyword evidence="3" id="KW-0067">ATP-binding</keyword>
<evidence type="ECO:0000313" key="10">
    <source>
        <dbReference type="EMBL" id="MBK9984331.1"/>
    </source>
</evidence>
<dbReference type="SMART" id="SM00448">
    <property type="entry name" value="REC"/>
    <property type="match status" value="1"/>
</dbReference>
<evidence type="ECO:0000256" key="7">
    <source>
        <dbReference type="PROSITE-ProRule" id="PRU00169"/>
    </source>
</evidence>
<name>A0A9D7SY22_9BACT</name>
<dbReference type="InterPro" id="IPR058031">
    <property type="entry name" value="AAA_lid_NorR"/>
</dbReference>
<dbReference type="InterPro" id="IPR002078">
    <property type="entry name" value="Sigma_54_int"/>
</dbReference>
<evidence type="ECO:0000256" key="1">
    <source>
        <dbReference type="ARBA" id="ARBA00022553"/>
    </source>
</evidence>
<evidence type="ECO:0000256" key="2">
    <source>
        <dbReference type="ARBA" id="ARBA00022741"/>
    </source>
</evidence>
<feature type="domain" description="Sigma-54 factor interaction" evidence="8">
    <location>
        <begin position="141"/>
        <end position="370"/>
    </location>
</feature>
<evidence type="ECO:0000259" key="9">
    <source>
        <dbReference type="PROSITE" id="PS50110"/>
    </source>
</evidence>
<dbReference type="InterPro" id="IPR027417">
    <property type="entry name" value="P-loop_NTPase"/>
</dbReference>
<dbReference type="PROSITE" id="PS50110">
    <property type="entry name" value="RESPONSE_REGULATORY"/>
    <property type="match status" value="1"/>
</dbReference>
<dbReference type="CDD" id="cd00009">
    <property type="entry name" value="AAA"/>
    <property type="match status" value="1"/>
</dbReference>
<evidence type="ECO:0000313" key="11">
    <source>
        <dbReference type="Proteomes" id="UP000808337"/>
    </source>
</evidence>
<dbReference type="SMART" id="SM00382">
    <property type="entry name" value="AAA"/>
    <property type="match status" value="1"/>
</dbReference>
<evidence type="ECO:0000256" key="3">
    <source>
        <dbReference type="ARBA" id="ARBA00022840"/>
    </source>
</evidence>
<accession>A0A9D7SY22</accession>
<dbReference type="PROSITE" id="PS00676">
    <property type="entry name" value="SIGMA54_INTERACT_2"/>
    <property type="match status" value="1"/>
</dbReference>
<organism evidence="10 11">
    <name type="scientific">Candidatus Opimibacter skivensis</name>
    <dbReference type="NCBI Taxonomy" id="2982028"/>
    <lineage>
        <taxon>Bacteria</taxon>
        <taxon>Pseudomonadati</taxon>
        <taxon>Bacteroidota</taxon>
        <taxon>Saprospiria</taxon>
        <taxon>Saprospirales</taxon>
        <taxon>Saprospiraceae</taxon>
        <taxon>Candidatus Opimibacter</taxon>
    </lineage>
</organism>
<dbReference type="InterPro" id="IPR025943">
    <property type="entry name" value="Sigma_54_int_dom_ATP-bd_2"/>
</dbReference>
<sequence length="424" mass="47727">MSKVLIVDDERSIRHTLRDILEFEKYEVDEAADGMECLVKVKQNAYDVIILDIKMPKMDGMDALDKIQELARETPVVMISGHASIDTAVEAVKKGAFDFISKPPDLNRLLITLRNAMDKSELISERKVLQGKVSNTRFQPIIGQSKCINQIMSTIELVAPTEARVLITGQNGTGKELVAHWIHQKSNRCDNPLIEVNCAAIPSELIESELFGHEKGAFTSAIKTRTGKFELANGGTIFLDEIGDMSLSAQAKVLRALQENKIVRVGGEKQIRVDVRVIAASNKDLRKLIDTGRFREDLYHRLAVIIIDVPPLKDRIDDIPQLIQHFCNEICKDYGIPEKSFDAKAVKKLQSLAWTGNIRELKNVVERLIILGGKSISAQDIDRFVLPTTSSILEMRDVLSKFSDLRELQKYIEQEFAHYQSSME</sequence>
<dbReference type="Gene3D" id="3.40.50.2300">
    <property type="match status" value="1"/>
</dbReference>
<reference evidence="10 11" key="1">
    <citation type="submission" date="2020-10" db="EMBL/GenBank/DDBJ databases">
        <title>Connecting structure to function with the recovery of over 1000 high-quality activated sludge metagenome-assembled genomes encoding full-length rRNA genes using long-read sequencing.</title>
        <authorList>
            <person name="Singleton C.M."/>
            <person name="Petriglieri F."/>
            <person name="Kristensen J.M."/>
            <person name="Kirkegaard R.H."/>
            <person name="Michaelsen T.Y."/>
            <person name="Andersen M.H."/>
            <person name="Karst S.M."/>
            <person name="Dueholm M.S."/>
            <person name="Nielsen P.H."/>
            <person name="Albertsen M."/>
        </authorList>
    </citation>
    <scope>NUCLEOTIDE SEQUENCE [LARGE SCALE GENOMIC DNA]</scope>
    <source>
        <strain evidence="10">Ribe_18-Q3-R11-54_MAXAC.273</strain>
    </source>
</reference>
<dbReference type="FunFam" id="3.40.50.300:FF:000006">
    <property type="entry name" value="DNA-binding transcriptional regulator NtrC"/>
    <property type="match status" value="1"/>
</dbReference>
<dbReference type="SUPFAM" id="SSF52540">
    <property type="entry name" value="P-loop containing nucleoside triphosphate hydrolases"/>
    <property type="match status" value="1"/>
</dbReference>
<dbReference type="Proteomes" id="UP000808337">
    <property type="component" value="Unassembled WGS sequence"/>
</dbReference>
<evidence type="ECO:0000259" key="8">
    <source>
        <dbReference type="PROSITE" id="PS50045"/>
    </source>
</evidence>
<feature type="modified residue" description="4-aspartylphosphate" evidence="7">
    <location>
        <position position="52"/>
    </location>
</feature>
<evidence type="ECO:0000256" key="5">
    <source>
        <dbReference type="ARBA" id="ARBA00023015"/>
    </source>
</evidence>
<dbReference type="GO" id="GO:0006355">
    <property type="term" value="P:regulation of DNA-templated transcription"/>
    <property type="evidence" value="ECO:0007669"/>
    <property type="project" value="InterPro"/>
</dbReference>
<dbReference type="EMBL" id="JADKGY010000029">
    <property type="protein sequence ID" value="MBK9984331.1"/>
    <property type="molecule type" value="Genomic_DNA"/>
</dbReference>
<dbReference type="Gene3D" id="3.40.50.300">
    <property type="entry name" value="P-loop containing nucleotide triphosphate hydrolases"/>
    <property type="match status" value="1"/>
</dbReference>
<dbReference type="InterPro" id="IPR001789">
    <property type="entry name" value="Sig_transdc_resp-reg_receiver"/>
</dbReference>
<proteinExistence type="predicted"/>
<dbReference type="PROSITE" id="PS50045">
    <property type="entry name" value="SIGMA54_INTERACT_4"/>
    <property type="match status" value="1"/>
</dbReference>
<protein>
    <submittedName>
        <fullName evidence="10">Sigma-54-dependent Fis family transcriptional regulator</fullName>
    </submittedName>
</protein>
<dbReference type="Gene3D" id="1.10.8.60">
    <property type="match status" value="1"/>
</dbReference>
<dbReference type="PANTHER" id="PTHR32071">
    <property type="entry name" value="TRANSCRIPTIONAL REGULATORY PROTEIN"/>
    <property type="match status" value="1"/>
</dbReference>
<dbReference type="GO" id="GO:0005524">
    <property type="term" value="F:ATP binding"/>
    <property type="evidence" value="ECO:0007669"/>
    <property type="project" value="UniProtKB-KW"/>
</dbReference>
<dbReference type="SUPFAM" id="SSF52172">
    <property type="entry name" value="CheY-like"/>
    <property type="match status" value="1"/>
</dbReference>
<dbReference type="GO" id="GO:0000160">
    <property type="term" value="P:phosphorelay signal transduction system"/>
    <property type="evidence" value="ECO:0007669"/>
    <property type="project" value="UniProtKB-KW"/>
</dbReference>
<feature type="domain" description="Response regulatory" evidence="9">
    <location>
        <begin position="3"/>
        <end position="117"/>
    </location>
</feature>
<keyword evidence="1 7" id="KW-0597">Phosphoprotein</keyword>
<dbReference type="AlphaFoldDB" id="A0A9D7SY22"/>
<dbReference type="FunFam" id="3.40.50.2300:FF:000018">
    <property type="entry name" value="DNA-binding transcriptional regulator NtrC"/>
    <property type="match status" value="1"/>
</dbReference>
<keyword evidence="5" id="KW-0805">Transcription regulation</keyword>
<gene>
    <name evidence="10" type="ORF">IPP15_18525</name>
</gene>
<comment type="caution">
    <text evidence="10">The sequence shown here is derived from an EMBL/GenBank/DDBJ whole genome shotgun (WGS) entry which is preliminary data.</text>
</comment>
<keyword evidence="6" id="KW-0804">Transcription</keyword>
<keyword evidence="2" id="KW-0547">Nucleotide-binding</keyword>
<dbReference type="InterPro" id="IPR003593">
    <property type="entry name" value="AAA+_ATPase"/>
</dbReference>